<gene>
    <name evidence="3" type="ORF">HNR19_002852</name>
</gene>
<dbReference type="AlphaFoldDB" id="A0A853C3Z9"/>
<proteinExistence type="predicted"/>
<dbReference type="RefSeq" id="WP_179668559.1">
    <property type="nucleotide sequence ID" value="NZ_JACCFP010000001.1"/>
</dbReference>
<evidence type="ECO:0000313" key="4">
    <source>
        <dbReference type="Proteomes" id="UP000530424"/>
    </source>
</evidence>
<evidence type="ECO:0000313" key="3">
    <source>
        <dbReference type="EMBL" id="NYJ02154.1"/>
    </source>
</evidence>
<comment type="caution">
    <text evidence="3">The sequence shown here is derived from an EMBL/GenBank/DDBJ whole genome shotgun (WGS) entry which is preliminary data.</text>
</comment>
<organism evidence="3 4">
    <name type="scientific">Nocardioides thalensis</name>
    <dbReference type="NCBI Taxonomy" id="1914755"/>
    <lineage>
        <taxon>Bacteria</taxon>
        <taxon>Bacillati</taxon>
        <taxon>Actinomycetota</taxon>
        <taxon>Actinomycetes</taxon>
        <taxon>Propionibacteriales</taxon>
        <taxon>Nocardioidaceae</taxon>
        <taxon>Nocardioides</taxon>
    </lineage>
</organism>
<feature type="region of interest" description="Disordered" evidence="1">
    <location>
        <begin position="24"/>
        <end position="45"/>
    </location>
</feature>
<evidence type="ECO:0000256" key="2">
    <source>
        <dbReference type="SAM" id="SignalP"/>
    </source>
</evidence>
<evidence type="ECO:0000256" key="1">
    <source>
        <dbReference type="SAM" id="MobiDB-lite"/>
    </source>
</evidence>
<keyword evidence="4" id="KW-1185">Reference proteome</keyword>
<dbReference type="Proteomes" id="UP000530424">
    <property type="component" value="Unassembled WGS sequence"/>
</dbReference>
<feature type="chain" id="PRO_5032412592" evidence="2">
    <location>
        <begin position="30"/>
        <end position="515"/>
    </location>
</feature>
<name>A0A853C3Z9_9ACTN</name>
<keyword evidence="2" id="KW-0732">Signal</keyword>
<feature type="signal peptide" evidence="2">
    <location>
        <begin position="1"/>
        <end position="29"/>
    </location>
</feature>
<sequence length="515" mass="56654">MRAIGRATSAAVALLALLVGTAAAPPAGAEPPRPRADHRGTGDPADAVNEAARILTAETEESGPGHGGHHAELTLAMRDLFLARPELGFFDSVRADLLLARPTDGERDTGGDGYQGESDRRCGRRICVHYARRGVDAPSGDRWVGRTLRTLSAVWSYEVGTLGLRPPPSDGRKGGDGRFDVYLAELGARGLFGYCTPERRVPGERFAASGYCVLDDDFSREQYGAAPRASLRVTAAHEFFHAIQFGYDFREDPWLLESTATWIEERFADRADDNRRYLRYGSVRRPGASLDHFSNNSYAHYGNWAFWEYLSTRFGPGVVPRVWRRADARGTAPDDYSVEALARVLRDHGGLRDVLASYAATNLDPATRYAEGDRWPHAAVAARLRLAPGDDRTRSLEIDHLAAAHVVVRPTRDAPQRRAVLEISVAGPPRRTAPAALVTVRRRDGSVTRHPMTLGPRGDGRVRVPFGRARVTSVVVTAVNASRRYRCQRHTLFACAGTPVDQDQRFRISARVSRS</sequence>
<reference evidence="3 4" key="1">
    <citation type="submission" date="2020-07" db="EMBL/GenBank/DDBJ databases">
        <title>Sequencing the genomes of 1000 actinobacteria strains.</title>
        <authorList>
            <person name="Klenk H.-P."/>
        </authorList>
    </citation>
    <scope>NUCLEOTIDE SEQUENCE [LARGE SCALE GENOMIC DNA]</scope>
    <source>
        <strain evidence="3 4">DSM 103833</strain>
    </source>
</reference>
<dbReference type="NCBIfam" id="NF045524">
    <property type="entry name" value="MXAN_6640_HExxH"/>
    <property type="match status" value="1"/>
</dbReference>
<protein>
    <submittedName>
        <fullName evidence="3">Uncharacterized protein</fullName>
    </submittedName>
</protein>
<feature type="compositionally biased region" description="Basic and acidic residues" evidence="1">
    <location>
        <begin position="32"/>
        <end position="41"/>
    </location>
</feature>
<accession>A0A853C3Z9</accession>
<dbReference type="EMBL" id="JACCFP010000001">
    <property type="protein sequence ID" value="NYJ02154.1"/>
    <property type="molecule type" value="Genomic_DNA"/>
</dbReference>